<dbReference type="Gene3D" id="3.40.50.880">
    <property type="match status" value="1"/>
</dbReference>
<evidence type="ECO:0000256" key="2">
    <source>
        <dbReference type="ARBA" id="ARBA00005091"/>
    </source>
</evidence>
<evidence type="ECO:0000313" key="16">
    <source>
        <dbReference type="Proteomes" id="UP000238426"/>
    </source>
</evidence>
<keyword evidence="6 12" id="KW-0378">Hydrolase</keyword>
<dbReference type="PANTHER" id="PTHR42701">
    <property type="entry name" value="IMIDAZOLE GLYCEROL PHOSPHATE SYNTHASE SUBUNIT HISH"/>
    <property type="match status" value="1"/>
</dbReference>
<evidence type="ECO:0000256" key="8">
    <source>
        <dbReference type="ARBA" id="ARBA00023102"/>
    </source>
</evidence>
<evidence type="ECO:0000256" key="6">
    <source>
        <dbReference type="ARBA" id="ARBA00022801"/>
    </source>
</evidence>
<sequence length="193" mass="21410">MKLVIINYGAGNIKSIQFAFKRLGVDAVLSNNTEEIKAADKVIFPGVGEAKSAMLMLKSTGLDTLIPNLTQPVLGICLGMQLMCKSSEEGNTKGLGIFNVDVKRFSNQVKVPQMGWNTISELKSPLFKGIKEDEFMYLVHSFYAESCNEQIATTNYELHYASALQKDNFYGVQFHPEKSSVAGEQILKNFLEL</sequence>
<dbReference type="EC" id="3.5.1.2" evidence="12"/>
<evidence type="ECO:0000256" key="3">
    <source>
        <dbReference type="ARBA" id="ARBA00011152"/>
    </source>
</evidence>
<dbReference type="GO" id="GO:0004359">
    <property type="term" value="F:glutaminase activity"/>
    <property type="evidence" value="ECO:0007669"/>
    <property type="project" value="UniProtKB-EC"/>
</dbReference>
<evidence type="ECO:0000256" key="9">
    <source>
        <dbReference type="ARBA" id="ARBA00023239"/>
    </source>
</evidence>
<evidence type="ECO:0000256" key="13">
    <source>
        <dbReference type="PIRSR" id="PIRSR000495-1"/>
    </source>
</evidence>
<comment type="pathway">
    <text evidence="2 12">Amino-acid biosynthesis; L-histidine biosynthesis; L-histidine from 5-phospho-alpha-D-ribose 1-diphosphate: step 5/9.</text>
</comment>
<gene>
    <name evidence="12 15" type="primary">hisH</name>
    <name evidence="15" type="ORF">C7H52_07955</name>
</gene>
<dbReference type="UniPathway" id="UPA00031">
    <property type="reaction ID" value="UER00010"/>
</dbReference>
<feature type="domain" description="Glutamine amidotransferase" evidence="14">
    <location>
        <begin position="4"/>
        <end position="191"/>
    </location>
</feature>
<evidence type="ECO:0000256" key="7">
    <source>
        <dbReference type="ARBA" id="ARBA00022962"/>
    </source>
</evidence>
<comment type="subcellular location">
    <subcellularLocation>
        <location evidence="1 12">Cytoplasm</location>
    </subcellularLocation>
</comment>
<keyword evidence="5 12" id="KW-0028">Amino-acid biosynthesis</keyword>
<dbReference type="AlphaFoldDB" id="A0A2T1N8N1"/>
<dbReference type="GO" id="GO:0000107">
    <property type="term" value="F:imidazoleglycerol-phosphate synthase activity"/>
    <property type="evidence" value="ECO:0007669"/>
    <property type="project" value="UniProtKB-UniRule"/>
</dbReference>
<reference evidence="15 16" key="1">
    <citation type="submission" date="2018-03" db="EMBL/GenBank/DDBJ databases">
        <title>Mesoflavibacter sp. HG37 and Mesoflavibacter sp. HG96 sp.nov., two marine bacteria isolated from seawater of Western Pacific Ocean.</title>
        <authorList>
            <person name="Cheng H."/>
            <person name="Wu Y.-H."/>
            <person name="Guo L.-L."/>
            <person name="Xu X.-W."/>
        </authorList>
    </citation>
    <scope>NUCLEOTIDE SEQUENCE [LARGE SCALE GENOMIC DNA]</scope>
    <source>
        <strain evidence="15 16">KCTC 32269</strain>
    </source>
</reference>
<dbReference type="InterPro" id="IPR029062">
    <property type="entry name" value="Class_I_gatase-like"/>
</dbReference>
<protein>
    <recommendedName>
        <fullName evidence="12">Imidazole glycerol phosphate synthase subunit HisH</fullName>
        <ecNumber evidence="12">4.3.2.10</ecNumber>
    </recommendedName>
    <alternativeName>
        <fullName evidence="12">IGP synthase glutaminase subunit</fullName>
        <ecNumber evidence="12">3.5.1.2</ecNumber>
    </alternativeName>
    <alternativeName>
        <fullName evidence="12">IGP synthase subunit HisH</fullName>
    </alternativeName>
    <alternativeName>
        <fullName evidence="12">ImGP synthase subunit HisH</fullName>
        <shortName evidence="12">IGPS subunit HisH</shortName>
    </alternativeName>
</protein>
<evidence type="ECO:0000256" key="1">
    <source>
        <dbReference type="ARBA" id="ARBA00004496"/>
    </source>
</evidence>
<dbReference type="EC" id="4.3.2.10" evidence="12"/>
<dbReference type="InterPro" id="IPR010139">
    <property type="entry name" value="Imidazole-glycPsynth_HisH"/>
</dbReference>
<dbReference type="RefSeq" id="WP_106463370.1">
    <property type="nucleotide sequence ID" value="NZ_PXOQ01000009.1"/>
</dbReference>
<dbReference type="OrthoDB" id="9807137at2"/>
<dbReference type="InterPro" id="IPR017926">
    <property type="entry name" value="GATASE"/>
</dbReference>
<evidence type="ECO:0000256" key="10">
    <source>
        <dbReference type="ARBA" id="ARBA00047838"/>
    </source>
</evidence>
<dbReference type="CDD" id="cd01748">
    <property type="entry name" value="GATase1_IGP_Synthase"/>
    <property type="match status" value="1"/>
</dbReference>
<comment type="function">
    <text evidence="12">IGPS catalyzes the conversion of PRFAR and glutamine to IGP, AICAR and glutamate. The HisH subunit catalyzes the hydrolysis of glutamine to glutamate and ammonia as part of the synthesis of IGP and AICAR. The resulting ammonia molecule is channeled to the active site of HisF.</text>
</comment>
<dbReference type="GO" id="GO:0016829">
    <property type="term" value="F:lyase activity"/>
    <property type="evidence" value="ECO:0007669"/>
    <property type="project" value="UniProtKB-KW"/>
</dbReference>
<keyword evidence="7 12" id="KW-0315">Glutamine amidotransferase</keyword>
<comment type="caution">
    <text evidence="15">The sequence shown here is derived from an EMBL/GenBank/DDBJ whole genome shotgun (WGS) entry which is preliminary data.</text>
</comment>
<proteinExistence type="inferred from homology"/>
<evidence type="ECO:0000313" key="15">
    <source>
        <dbReference type="EMBL" id="PSG88230.1"/>
    </source>
</evidence>
<dbReference type="FunFam" id="3.40.50.880:FF:000009">
    <property type="entry name" value="Imidazole glycerol phosphate synthase subunit HisH"/>
    <property type="match status" value="1"/>
</dbReference>
<evidence type="ECO:0000259" key="14">
    <source>
        <dbReference type="Pfam" id="PF00117"/>
    </source>
</evidence>
<dbReference type="GO" id="GO:0005737">
    <property type="term" value="C:cytoplasm"/>
    <property type="evidence" value="ECO:0007669"/>
    <property type="project" value="UniProtKB-SubCell"/>
</dbReference>
<feature type="active site" description="Nucleophile" evidence="12 13">
    <location>
        <position position="77"/>
    </location>
</feature>
<keyword evidence="4 12" id="KW-0963">Cytoplasm</keyword>
<comment type="subunit">
    <text evidence="3 12">Heterodimer of HisH and HisF.</text>
</comment>
<comment type="catalytic activity">
    <reaction evidence="11 12">
        <text>L-glutamine + H2O = L-glutamate + NH4(+)</text>
        <dbReference type="Rhea" id="RHEA:15889"/>
        <dbReference type="ChEBI" id="CHEBI:15377"/>
        <dbReference type="ChEBI" id="CHEBI:28938"/>
        <dbReference type="ChEBI" id="CHEBI:29985"/>
        <dbReference type="ChEBI" id="CHEBI:58359"/>
        <dbReference type="EC" id="3.5.1.2"/>
    </reaction>
</comment>
<evidence type="ECO:0000256" key="5">
    <source>
        <dbReference type="ARBA" id="ARBA00022605"/>
    </source>
</evidence>
<dbReference type="Proteomes" id="UP000238426">
    <property type="component" value="Unassembled WGS sequence"/>
</dbReference>
<keyword evidence="16" id="KW-1185">Reference proteome</keyword>
<feature type="active site" evidence="12 13">
    <location>
        <position position="177"/>
    </location>
</feature>
<evidence type="ECO:0000256" key="12">
    <source>
        <dbReference type="HAMAP-Rule" id="MF_00278"/>
    </source>
</evidence>
<keyword evidence="9 12" id="KW-0456">Lyase</keyword>
<dbReference type="GO" id="GO:0000105">
    <property type="term" value="P:L-histidine biosynthetic process"/>
    <property type="evidence" value="ECO:0007669"/>
    <property type="project" value="UniProtKB-UniRule"/>
</dbReference>
<dbReference type="PIRSF" id="PIRSF000495">
    <property type="entry name" value="Amidotransf_hisH"/>
    <property type="match status" value="1"/>
</dbReference>
<dbReference type="HAMAP" id="MF_00278">
    <property type="entry name" value="HisH"/>
    <property type="match status" value="1"/>
</dbReference>
<dbReference type="PANTHER" id="PTHR42701:SF1">
    <property type="entry name" value="IMIDAZOLE GLYCEROL PHOSPHATE SYNTHASE SUBUNIT HISH"/>
    <property type="match status" value="1"/>
</dbReference>
<dbReference type="PROSITE" id="PS51273">
    <property type="entry name" value="GATASE_TYPE_1"/>
    <property type="match status" value="1"/>
</dbReference>
<keyword evidence="8 12" id="KW-0368">Histidine biosynthesis</keyword>
<accession>A0A2T1N8N1</accession>
<feature type="active site" evidence="12 13">
    <location>
        <position position="175"/>
    </location>
</feature>
<dbReference type="PRINTS" id="PR00097">
    <property type="entry name" value="ANTSNTHASEII"/>
</dbReference>
<dbReference type="SUPFAM" id="SSF52317">
    <property type="entry name" value="Class I glutamine amidotransferase-like"/>
    <property type="match status" value="1"/>
</dbReference>
<evidence type="ECO:0000256" key="11">
    <source>
        <dbReference type="ARBA" id="ARBA00049534"/>
    </source>
</evidence>
<dbReference type="Pfam" id="PF00117">
    <property type="entry name" value="GATase"/>
    <property type="match status" value="1"/>
</dbReference>
<dbReference type="NCBIfam" id="TIGR01855">
    <property type="entry name" value="IMP_synth_hisH"/>
    <property type="match status" value="1"/>
</dbReference>
<name>A0A2T1N8N1_9FLAO</name>
<evidence type="ECO:0000256" key="4">
    <source>
        <dbReference type="ARBA" id="ARBA00022490"/>
    </source>
</evidence>
<comment type="catalytic activity">
    <reaction evidence="10 12">
        <text>5-[(5-phospho-1-deoxy-D-ribulos-1-ylimino)methylamino]-1-(5-phospho-beta-D-ribosyl)imidazole-4-carboxamide + L-glutamine = D-erythro-1-(imidazol-4-yl)glycerol 3-phosphate + 5-amino-1-(5-phospho-beta-D-ribosyl)imidazole-4-carboxamide + L-glutamate + H(+)</text>
        <dbReference type="Rhea" id="RHEA:24793"/>
        <dbReference type="ChEBI" id="CHEBI:15378"/>
        <dbReference type="ChEBI" id="CHEBI:29985"/>
        <dbReference type="ChEBI" id="CHEBI:58278"/>
        <dbReference type="ChEBI" id="CHEBI:58359"/>
        <dbReference type="ChEBI" id="CHEBI:58475"/>
        <dbReference type="ChEBI" id="CHEBI:58525"/>
        <dbReference type="EC" id="4.3.2.10"/>
    </reaction>
</comment>
<dbReference type="EMBL" id="PXOQ01000009">
    <property type="protein sequence ID" value="PSG88230.1"/>
    <property type="molecule type" value="Genomic_DNA"/>
</dbReference>
<organism evidence="15 16">
    <name type="scientific">Aurantibacter aestuarii</name>
    <dbReference type="NCBI Taxonomy" id="1266046"/>
    <lineage>
        <taxon>Bacteria</taxon>
        <taxon>Pseudomonadati</taxon>
        <taxon>Bacteroidota</taxon>
        <taxon>Flavobacteriia</taxon>
        <taxon>Flavobacteriales</taxon>
        <taxon>Flavobacteriaceae</taxon>
        <taxon>Aurantibacter</taxon>
    </lineage>
</organism>